<dbReference type="InterPro" id="IPR050570">
    <property type="entry name" value="Cell_wall_metabolism_enzyme"/>
</dbReference>
<dbReference type="InterPro" id="IPR011055">
    <property type="entry name" value="Dup_hybrid_motif"/>
</dbReference>
<dbReference type="CDD" id="cd12797">
    <property type="entry name" value="M23_peptidase"/>
    <property type="match status" value="1"/>
</dbReference>
<dbReference type="Gene3D" id="3.10.350.10">
    <property type="entry name" value="LysM domain"/>
    <property type="match status" value="1"/>
</dbReference>
<dbReference type="InterPro" id="IPR018392">
    <property type="entry name" value="LysM"/>
</dbReference>
<dbReference type="Proteomes" id="UP000677054">
    <property type="component" value="Unassembled WGS sequence"/>
</dbReference>
<dbReference type="GO" id="GO:0004222">
    <property type="term" value="F:metalloendopeptidase activity"/>
    <property type="evidence" value="ECO:0007669"/>
    <property type="project" value="TreeGrafter"/>
</dbReference>
<dbReference type="Pfam" id="PF01476">
    <property type="entry name" value="LysM"/>
    <property type="match status" value="1"/>
</dbReference>
<dbReference type="InterPro" id="IPR016047">
    <property type="entry name" value="M23ase_b-sheet_dom"/>
</dbReference>
<evidence type="ECO:0000313" key="3">
    <source>
        <dbReference type="Proteomes" id="UP000677054"/>
    </source>
</evidence>
<evidence type="ECO:0000313" key="2">
    <source>
        <dbReference type="EMBL" id="CAD7253910.1"/>
    </source>
</evidence>
<proteinExistence type="predicted"/>
<protein>
    <recommendedName>
        <fullName evidence="1">LysM domain-containing protein</fullName>
    </recommendedName>
</protein>
<dbReference type="Gene3D" id="2.70.70.10">
    <property type="entry name" value="Glucose Permease (Domain IIA)"/>
    <property type="match status" value="1"/>
</dbReference>
<keyword evidence="3" id="KW-1185">Reference proteome</keyword>
<evidence type="ECO:0000259" key="1">
    <source>
        <dbReference type="PROSITE" id="PS51782"/>
    </source>
</evidence>
<dbReference type="PANTHER" id="PTHR21666:SF270">
    <property type="entry name" value="MUREIN HYDROLASE ACTIVATOR ENVC"/>
    <property type="match status" value="1"/>
</dbReference>
<dbReference type="InterPro" id="IPR036779">
    <property type="entry name" value="LysM_dom_sf"/>
</dbReference>
<dbReference type="AlphaFoldDB" id="A0A7R9FSY9"/>
<sequence length="179" mass="19360">MTPCSDDPSTPAGFYKVRPKENLYRIALCKGENYENLARWNQLEDANQIKVGQLIRLTPPETPTQLAAVDAKPSPAEATKVDAVKPASSEVQFSWPYKGDILNKFNGSKNKGIDIAGQVGDPVFASARGKVVYVGNEVKGLGNLVIVKHNETYVTAYANNNAVLVQEGQQVSQGQAIAK</sequence>
<feature type="domain" description="LysM" evidence="1">
    <location>
        <begin position="13"/>
        <end position="57"/>
    </location>
</feature>
<dbReference type="PROSITE" id="PS51782">
    <property type="entry name" value="LYSM"/>
    <property type="match status" value="1"/>
</dbReference>
<dbReference type="OrthoDB" id="8299971at2759"/>
<dbReference type="EMBL" id="CAJPEV010007043">
    <property type="protein sequence ID" value="CAG0904540.1"/>
    <property type="molecule type" value="Genomic_DNA"/>
</dbReference>
<organism evidence="2">
    <name type="scientific">Darwinula stevensoni</name>
    <dbReference type="NCBI Taxonomy" id="69355"/>
    <lineage>
        <taxon>Eukaryota</taxon>
        <taxon>Metazoa</taxon>
        <taxon>Ecdysozoa</taxon>
        <taxon>Arthropoda</taxon>
        <taxon>Crustacea</taxon>
        <taxon>Oligostraca</taxon>
        <taxon>Ostracoda</taxon>
        <taxon>Podocopa</taxon>
        <taxon>Podocopida</taxon>
        <taxon>Darwinulocopina</taxon>
        <taxon>Darwinuloidea</taxon>
        <taxon>Darwinulidae</taxon>
        <taxon>Darwinula</taxon>
    </lineage>
</organism>
<dbReference type="SUPFAM" id="SSF51261">
    <property type="entry name" value="Duplicated hybrid motif"/>
    <property type="match status" value="1"/>
</dbReference>
<feature type="non-terminal residue" evidence="2">
    <location>
        <position position="1"/>
    </location>
</feature>
<dbReference type="EMBL" id="LR906560">
    <property type="protein sequence ID" value="CAD7253910.1"/>
    <property type="molecule type" value="Genomic_DNA"/>
</dbReference>
<name>A0A7R9FSY9_9CRUS</name>
<dbReference type="SMART" id="SM00257">
    <property type="entry name" value="LysM"/>
    <property type="match status" value="1"/>
</dbReference>
<dbReference type="PANTHER" id="PTHR21666">
    <property type="entry name" value="PEPTIDASE-RELATED"/>
    <property type="match status" value="1"/>
</dbReference>
<accession>A0A7R9FSY9</accession>
<dbReference type="CDD" id="cd00118">
    <property type="entry name" value="LysM"/>
    <property type="match status" value="1"/>
</dbReference>
<gene>
    <name evidence="2" type="ORF">DSTB1V02_LOCUS13656</name>
</gene>
<reference evidence="2" key="1">
    <citation type="submission" date="2020-11" db="EMBL/GenBank/DDBJ databases">
        <authorList>
            <person name="Tran Van P."/>
        </authorList>
    </citation>
    <scope>NUCLEOTIDE SEQUENCE</scope>
</reference>
<dbReference type="Pfam" id="PF01551">
    <property type="entry name" value="Peptidase_M23"/>
    <property type="match status" value="1"/>
</dbReference>